<organism evidence="1 2">
    <name type="scientific">Paenibacillus montaniterrae</name>
    <dbReference type="NCBI Taxonomy" id="429341"/>
    <lineage>
        <taxon>Bacteria</taxon>
        <taxon>Bacillati</taxon>
        <taxon>Bacillota</taxon>
        <taxon>Bacilli</taxon>
        <taxon>Bacillales</taxon>
        <taxon>Paenibacillaceae</taxon>
        <taxon>Paenibacillus</taxon>
    </lineage>
</organism>
<protein>
    <submittedName>
        <fullName evidence="1">Uncharacterized protein</fullName>
    </submittedName>
</protein>
<name>A0A919YQG0_9BACL</name>
<reference evidence="1" key="1">
    <citation type="submission" date="2021-03" db="EMBL/GenBank/DDBJ databases">
        <title>Antimicrobial resistance genes in bacteria isolated from Japanese honey, and their potential for conferring macrolide and lincosamide resistance in the American foulbrood pathogen Paenibacillus larvae.</title>
        <authorList>
            <person name="Okamoto M."/>
            <person name="Kumagai M."/>
            <person name="Kanamori H."/>
            <person name="Takamatsu D."/>
        </authorList>
    </citation>
    <scope>NUCLEOTIDE SEQUENCE</scope>
    <source>
        <strain evidence="1">J40TS1</strain>
    </source>
</reference>
<proteinExistence type="predicted"/>
<dbReference type="EMBL" id="BOSE01000007">
    <property type="protein sequence ID" value="GIP18163.1"/>
    <property type="molecule type" value="Genomic_DNA"/>
</dbReference>
<evidence type="ECO:0000313" key="1">
    <source>
        <dbReference type="EMBL" id="GIP18163.1"/>
    </source>
</evidence>
<dbReference type="AlphaFoldDB" id="A0A919YQG0"/>
<gene>
    <name evidence="1" type="ORF">J40TS1_38050</name>
</gene>
<sequence length="194" mass="23046">MLVVHWSPVNNSKNILKNGINKNQNGVYCFPITGHFSIDKWWMKALKRYRKDGKKYNGFVFRLKEQDLPAYFGHFIGTTTKDKFEKPIKTLYDLGKEIQNTIIWRIGESTLQSTSERLRNDLDYIQLGREELQKRPKLYTETLNDAAIMEYILEDYQIVISKSIESSRIIRVIPPTREFGRVLYKNKKERYLEE</sequence>
<comment type="caution">
    <text evidence="1">The sequence shown here is derived from an EMBL/GenBank/DDBJ whole genome shotgun (WGS) entry which is preliminary data.</text>
</comment>
<accession>A0A919YQG0</accession>
<dbReference type="Proteomes" id="UP000683139">
    <property type="component" value="Unassembled WGS sequence"/>
</dbReference>
<keyword evidence="2" id="KW-1185">Reference proteome</keyword>
<evidence type="ECO:0000313" key="2">
    <source>
        <dbReference type="Proteomes" id="UP000683139"/>
    </source>
</evidence>